<keyword evidence="2" id="KW-1185">Reference proteome</keyword>
<evidence type="ECO:0000313" key="1">
    <source>
        <dbReference type="EMBL" id="KAK1141139.1"/>
    </source>
</evidence>
<reference evidence="1 2" key="1">
    <citation type="journal article" date="2023" name="ACS Omega">
        <title>Identification of the Neoaspergillic Acid Biosynthesis Gene Cluster by Establishing an In Vitro CRISPR-Ribonucleoprotein Genetic System in Aspergillus melleus.</title>
        <authorList>
            <person name="Yuan B."/>
            <person name="Grau M.F."/>
            <person name="Murata R.M."/>
            <person name="Torok T."/>
            <person name="Venkateswaran K."/>
            <person name="Stajich J.E."/>
            <person name="Wang C.C.C."/>
        </authorList>
    </citation>
    <scope>NUCLEOTIDE SEQUENCE [LARGE SCALE GENOMIC DNA]</scope>
    <source>
        <strain evidence="1 2">IMV 1140</strain>
    </source>
</reference>
<name>A0ACC3AU35_9EURO</name>
<organism evidence="1 2">
    <name type="scientific">Aspergillus melleus</name>
    <dbReference type="NCBI Taxonomy" id="138277"/>
    <lineage>
        <taxon>Eukaryota</taxon>
        <taxon>Fungi</taxon>
        <taxon>Dikarya</taxon>
        <taxon>Ascomycota</taxon>
        <taxon>Pezizomycotina</taxon>
        <taxon>Eurotiomycetes</taxon>
        <taxon>Eurotiomycetidae</taxon>
        <taxon>Eurotiales</taxon>
        <taxon>Aspergillaceae</taxon>
        <taxon>Aspergillus</taxon>
        <taxon>Aspergillus subgen. Circumdati</taxon>
    </lineage>
</organism>
<proteinExistence type="predicted"/>
<sequence length="1275" mass="142739">MSRNPWKKLRDLWRPVIGTHASLPPPEPSLTRRLNLSARIERLPSNRSNASHLPPSQNGSTEEGWRPFALRPVYLSIVAAIMLLMFVTIETLRRYTDQYGGLVLMQATDDVSSVQSFAYNYVPIIVALLLVIMWSFIDFDVLRLEPYFQLSRPEGAPASVLFINYNFGQTVITPLTSAKRGHWVVLLVSCLSLLVRMILPALQSTLLELREVTVITDQDMKTWPTLVDLDTQARWISSQEDIGFDAATDVGDDDTGGVRRGRSSHYAVAPVEIPREDRRETTVWTVNQTVYWVESVCHDIFTNDSLTVAINQTDPKFPRVQWNVTGVQLEHMDAAPRDCTLDFSYDSIFFPSTDFLQIRYWEPVQANQSLVAEDERRAFTARGCNPFDLYGVLISVNATEGDADAIAHLGAQYTSSATMFACSVDYRQAKAAVSMHANSSITGIEVYNGTVRSLNRTEFNLDEFQGLLAQRAPYTSDMIFMQYNRTMGDRTITELPVVSQDMGDFDPVLVLDTSTVMGQDEFKGKVLRGARQTFLTTMSRLFNPDVPPVVVPALRLTRQVAIAVVDFAAMGSEIILALGVLMTLTMVYFYRTRDNIMQGDPGSIGAMCSMVTDIFSPTNILGDPASDFHQFSTRQLRMHLRNYRLYWHHGPMGRRVDLVTTDGSPVSFGDQIRTRFDPRPHFLVIPIFIVEFLLLAAVITVMSLIIASLAHEGSFQHLTQSDSSFFQVVLSFLPSVVASAVGALCNSIHRNISILEPWVHLQRGKASAKSSLSMNYAAQNPWAVLVKTIRDRNLLLGLISLACAANTILTVVAGGLFEQQLTTSYLPTNNLLTNYSQSVFRQTDFAADFTEYDLIQTSITSGVPMLPWTVANYSFVPLKVNNPDPNAMYGARTLGVGAELECRPLSVANDLVTDPATGSRAWQYQPFHNASRQCVAAMDPLTKNNKDVALAIHFLSPVPEDDRDRDECQLATTVIVGRWNYTAHAPPTDSNTIALQCEPRMRMKQFDLTFDQKGHIQDHDPVNDSAITDGSMFDNATVSLGQFNKVFAAIPQSFVGEDPDAHEGFVSSYDWAGFLVARLYKQRESALTPLVADDLMFMSQTVYQWVYSTYFSLWRRNYLQPLANPPVADNATLIYNTWAMVPSVPSLAIALLIIALDTLVVLVVFGTRRGRFQGPRIPRSIGAVIPWVANSRMRDDLRGTNGWSSRRRREYLNGLDKRYGFRMFLGADGRWRYAVDEEPSPEKLPPEQEPPDAGKTGPVELRELDELDETGRRLS</sequence>
<accession>A0ACC3AU35</accession>
<dbReference type="Proteomes" id="UP001177260">
    <property type="component" value="Unassembled WGS sequence"/>
</dbReference>
<protein>
    <submittedName>
        <fullName evidence="1">Uncharacterized protein</fullName>
    </submittedName>
</protein>
<dbReference type="EMBL" id="JAOPJF010000068">
    <property type="protein sequence ID" value="KAK1141139.1"/>
    <property type="molecule type" value="Genomic_DNA"/>
</dbReference>
<gene>
    <name evidence="1" type="ORF">N8T08_009306</name>
</gene>
<evidence type="ECO:0000313" key="2">
    <source>
        <dbReference type="Proteomes" id="UP001177260"/>
    </source>
</evidence>
<comment type="caution">
    <text evidence="1">The sequence shown here is derived from an EMBL/GenBank/DDBJ whole genome shotgun (WGS) entry which is preliminary data.</text>
</comment>